<keyword evidence="2" id="KW-1185">Reference proteome</keyword>
<sequence length="114" mass="12737">NKWYVCSCGQEAVVMWKALCLAHEDSSSGGHLYLLHKLVTKKLVGDNILAHLDEMHWIFKCLNSLISNENPLTANDVFTTALFVSLSSDWLPVITPLMQHAPIMSLMVIQALKS</sequence>
<evidence type="ECO:0000313" key="2">
    <source>
        <dbReference type="Proteomes" id="UP000886653"/>
    </source>
</evidence>
<feature type="non-terminal residue" evidence="1">
    <location>
        <position position="114"/>
    </location>
</feature>
<feature type="non-terminal residue" evidence="1">
    <location>
        <position position="1"/>
    </location>
</feature>
<dbReference type="AlphaFoldDB" id="A0A9P6TDP1"/>
<dbReference type="OrthoDB" id="2507032at2759"/>
<gene>
    <name evidence="1" type="ORF">CROQUDRAFT_25292</name>
</gene>
<protein>
    <submittedName>
        <fullName evidence="1">Uncharacterized protein</fullName>
    </submittedName>
</protein>
<dbReference type="EMBL" id="MU167242">
    <property type="protein sequence ID" value="KAG0147969.1"/>
    <property type="molecule type" value="Genomic_DNA"/>
</dbReference>
<dbReference type="PANTHER" id="PTHR33246">
    <property type="entry name" value="CCHC-TYPE DOMAIN-CONTAINING PROTEIN"/>
    <property type="match status" value="1"/>
</dbReference>
<proteinExistence type="predicted"/>
<accession>A0A9P6TDP1</accession>
<dbReference type="PANTHER" id="PTHR33246:SF51">
    <property type="entry name" value="MYB_SANT-LIKE DOMAIN-CONTAINING PROTEIN"/>
    <property type="match status" value="1"/>
</dbReference>
<organism evidence="1 2">
    <name type="scientific">Cronartium quercuum f. sp. fusiforme G11</name>
    <dbReference type="NCBI Taxonomy" id="708437"/>
    <lineage>
        <taxon>Eukaryota</taxon>
        <taxon>Fungi</taxon>
        <taxon>Dikarya</taxon>
        <taxon>Basidiomycota</taxon>
        <taxon>Pucciniomycotina</taxon>
        <taxon>Pucciniomycetes</taxon>
        <taxon>Pucciniales</taxon>
        <taxon>Coleosporiaceae</taxon>
        <taxon>Cronartium</taxon>
    </lineage>
</organism>
<dbReference type="Proteomes" id="UP000886653">
    <property type="component" value="Unassembled WGS sequence"/>
</dbReference>
<reference evidence="1" key="1">
    <citation type="submission" date="2013-11" db="EMBL/GenBank/DDBJ databases">
        <title>Genome sequence of the fusiform rust pathogen reveals effectors for host alternation and coevolution with pine.</title>
        <authorList>
            <consortium name="DOE Joint Genome Institute"/>
            <person name="Smith K."/>
            <person name="Pendleton A."/>
            <person name="Kubisiak T."/>
            <person name="Anderson C."/>
            <person name="Salamov A."/>
            <person name="Aerts A."/>
            <person name="Riley R."/>
            <person name="Clum A."/>
            <person name="Lindquist E."/>
            <person name="Ence D."/>
            <person name="Campbell M."/>
            <person name="Kronenberg Z."/>
            <person name="Feau N."/>
            <person name="Dhillon B."/>
            <person name="Hamelin R."/>
            <person name="Burleigh J."/>
            <person name="Smith J."/>
            <person name="Yandell M."/>
            <person name="Nelson C."/>
            <person name="Grigoriev I."/>
            <person name="Davis J."/>
        </authorList>
    </citation>
    <scope>NUCLEOTIDE SEQUENCE</scope>
    <source>
        <strain evidence="1">G11</strain>
    </source>
</reference>
<name>A0A9P6TDP1_9BASI</name>
<evidence type="ECO:0000313" key="1">
    <source>
        <dbReference type="EMBL" id="KAG0147969.1"/>
    </source>
</evidence>
<comment type="caution">
    <text evidence="1">The sequence shown here is derived from an EMBL/GenBank/DDBJ whole genome shotgun (WGS) entry which is preliminary data.</text>
</comment>